<dbReference type="InterPro" id="IPR011006">
    <property type="entry name" value="CheY-like_superfamily"/>
</dbReference>
<dbReference type="RefSeq" id="WP_106170810.1">
    <property type="nucleotide sequence ID" value="NZ_JAVKZF010000001.1"/>
</dbReference>
<evidence type="ECO:0000313" key="5">
    <source>
        <dbReference type="Proteomes" id="UP000282574"/>
    </source>
</evidence>
<evidence type="ECO:0000256" key="2">
    <source>
        <dbReference type="PROSITE-ProRule" id="PRU00169"/>
    </source>
</evidence>
<organism evidence="4 5">
    <name type="scientific">Chroococcidiopsis cubana SAG 39.79</name>
    <dbReference type="NCBI Taxonomy" id="388085"/>
    <lineage>
        <taxon>Bacteria</taxon>
        <taxon>Bacillati</taxon>
        <taxon>Cyanobacteriota</taxon>
        <taxon>Cyanophyceae</taxon>
        <taxon>Chroococcidiopsidales</taxon>
        <taxon>Chroococcidiopsidaceae</taxon>
        <taxon>Chroococcidiopsis</taxon>
    </lineage>
</organism>
<dbReference type="PROSITE" id="PS50110">
    <property type="entry name" value="RESPONSE_REGULATORY"/>
    <property type="match status" value="1"/>
</dbReference>
<dbReference type="SMART" id="SM00448">
    <property type="entry name" value="REC"/>
    <property type="match status" value="1"/>
</dbReference>
<dbReference type="PANTHER" id="PTHR44591">
    <property type="entry name" value="STRESS RESPONSE REGULATOR PROTEIN 1"/>
    <property type="match status" value="1"/>
</dbReference>
<dbReference type="InterPro" id="IPR001789">
    <property type="entry name" value="Sig_transdc_resp-reg_receiver"/>
</dbReference>
<dbReference type="Proteomes" id="UP000282574">
    <property type="component" value="Unassembled WGS sequence"/>
</dbReference>
<dbReference type="Pfam" id="PF00072">
    <property type="entry name" value="Response_reg"/>
    <property type="match status" value="1"/>
</dbReference>
<keyword evidence="5" id="KW-1185">Reference proteome</keyword>
<evidence type="ECO:0000313" key="4">
    <source>
        <dbReference type="EMBL" id="RUT10612.1"/>
    </source>
</evidence>
<comment type="caution">
    <text evidence="4">The sequence shown here is derived from an EMBL/GenBank/DDBJ whole genome shotgun (WGS) entry which is preliminary data.</text>
</comment>
<evidence type="ECO:0000259" key="3">
    <source>
        <dbReference type="PROSITE" id="PS50110"/>
    </source>
</evidence>
<reference evidence="4 5" key="1">
    <citation type="journal article" date="2019" name="Genome Biol. Evol.">
        <title>Day and night: Metabolic profiles and evolutionary relationships of six axenic non-marine cyanobacteria.</title>
        <authorList>
            <person name="Will S.E."/>
            <person name="Henke P."/>
            <person name="Boedeker C."/>
            <person name="Huang S."/>
            <person name="Brinkmann H."/>
            <person name="Rohde M."/>
            <person name="Jarek M."/>
            <person name="Friedl T."/>
            <person name="Seufert S."/>
            <person name="Schumacher M."/>
            <person name="Overmann J."/>
            <person name="Neumann-Schaal M."/>
            <person name="Petersen J."/>
        </authorList>
    </citation>
    <scope>NUCLEOTIDE SEQUENCE [LARGE SCALE GENOMIC DNA]</scope>
    <source>
        <strain evidence="4 5">SAG 39.79</strain>
    </source>
</reference>
<dbReference type="PANTHER" id="PTHR44591:SF22">
    <property type="entry name" value="CHEY SUBFAMILY"/>
    <property type="match status" value="1"/>
</dbReference>
<evidence type="ECO:0000256" key="1">
    <source>
        <dbReference type="ARBA" id="ARBA00022553"/>
    </source>
</evidence>
<dbReference type="AlphaFoldDB" id="A0AB37UH40"/>
<proteinExistence type="predicted"/>
<feature type="modified residue" description="4-aspartylphosphate" evidence="2">
    <location>
        <position position="56"/>
    </location>
</feature>
<dbReference type="InterPro" id="IPR050595">
    <property type="entry name" value="Bact_response_regulator"/>
</dbReference>
<gene>
    <name evidence="4" type="ORF">DSM107010_40650</name>
</gene>
<keyword evidence="1 2" id="KW-0597">Phosphoprotein</keyword>
<feature type="domain" description="Response regulatory" evidence="3">
    <location>
        <begin position="6"/>
        <end position="123"/>
    </location>
</feature>
<sequence>MVVAKRILIIDDEDDIREVAQLSLEAVGGWEVATAASGIEGLEKAAAEQPDAILLDVMMPDMDGIATFKQLQANPTTGHIPVILLTAKVQSADRQRFAQLGMAAAIDKPFDPMELADRVTEILGWNC</sequence>
<dbReference type="EMBL" id="RSCK01000039">
    <property type="protein sequence ID" value="RUT10612.1"/>
    <property type="molecule type" value="Genomic_DNA"/>
</dbReference>
<dbReference type="CDD" id="cd17552">
    <property type="entry name" value="REC_RR468-like"/>
    <property type="match status" value="1"/>
</dbReference>
<protein>
    <submittedName>
        <fullName evidence="4">Response regulator</fullName>
    </submittedName>
</protein>
<accession>A0AB37UH40</accession>
<dbReference type="SUPFAM" id="SSF52172">
    <property type="entry name" value="CheY-like"/>
    <property type="match status" value="1"/>
</dbReference>
<dbReference type="Gene3D" id="3.40.50.2300">
    <property type="match status" value="1"/>
</dbReference>
<dbReference type="GO" id="GO:0000160">
    <property type="term" value="P:phosphorelay signal transduction system"/>
    <property type="evidence" value="ECO:0007669"/>
    <property type="project" value="InterPro"/>
</dbReference>
<name>A0AB37UH40_9CYAN</name>